<keyword evidence="3" id="KW-1185">Reference proteome</keyword>
<feature type="region of interest" description="Disordered" evidence="1">
    <location>
        <begin position="30"/>
        <end position="54"/>
    </location>
</feature>
<dbReference type="AlphaFoldDB" id="A0A392S385"/>
<feature type="non-terminal residue" evidence="2">
    <location>
        <position position="54"/>
    </location>
</feature>
<evidence type="ECO:0000313" key="2">
    <source>
        <dbReference type="EMBL" id="MCI43361.1"/>
    </source>
</evidence>
<dbReference type="Proteomes" id="UP000265520">
    <property type="component" value="Unassembled WGS sequence"/>
</dbReference>
<dbReference type="EMBL" id="LXQA010316246">
    <property type="protein sequence ID" value="MCI43361.1"/>
    <property type="molecule type" value="Genomic_DNA"/>
</dbReference>
<protein>
    <submittedName>
        <fullName evidence="2">Uncharacterized protein</fullName>
    </submittedName>
</protein>
<evidence type="ECO:0000313" key="3">
    <source>
        <dbReference type="Proteomes" id="UP000265520"/>
    </source>
</evidence>
<organism evidence="2 3">
    <name type="scientific">Trifolium medium</name>
    <dbReference type="NCBI Taxonomy" id="97028"/>
    <lineage>
        <taxon>Eukaryota</taxon>
        <taxon>Viridiplantae</taxon>
        <taxon>Streptophyta</taxon>
        <taxon>Embryophyta</taxon>
        <taxon>Tracheophyta</taxon>
        <taxon>Spermatophyta</taxon>
        <taxon>Magnoliopsida</taxon>
        <taxon>eudicotyledons</taxon>
        <taxon>Gunneridae</taxon>
        <taxon>Pentapetalae</taxon>
        <taxon>rosids</taxon>
        <taxon>fabids</taxon>
        <taxon>Fabales</taxon>
        <taxon>Fabaceae</taxon>
        <taxon>Papilionoideae</taxon>
        <taxon>50 kb inversion clade</taxon>
        <taxon>NPAAA clade</taxon>
        <taxon>Hologalegina</taxon>
        <taxon>IRL clade</taxon>
        <taxon>Trifolieae</taxon>
        <taxon>Trifolium</taxon>
    </lineage>
</organism>
<sequence>MLQLVSEQFDLVQTIGYSWVVCVSRSAGHVLGSPQEETMPPRRDPDNAGNANNE</sequence>
<name>A0A392S385_9FABA</name>
<accession>A0A392S385</accession>
<comment type="caution">
    <text evidence="2">The sequence shown here is derived from an EMBL/GenBank/DDBJ whole genome shotgun (WGS) entry which is preliminary data.</text>
</comment>
<reference evidence="2 3" key="1">
    <citation type="journal article" date="2018" name="Front. Plant Sci.">
        <title>Red Clover (Trifolium pratense) and Zigzag Clover (T. medium) - A Picture of Genomic Similarities and Differences.</title>
        <authorList>
            <person name="Dluhosova J."/>
            <person name="Istvanek J."/>
            <person name="Nedelnik J."/>
            <person name="Repkova J."/>
        </authorList>
    </citation>
    <scope>NUCLEOTIDE SEQUENCE [LARGE SCALE GENOMIC DNA]</scope>
    <source>
        <strain evidence="3">cv. 10/8</strain>
        <tissue evidence="2">Leaf</tissue>
    </source>
</reference>
<evidence type="ECO:0000256" key="1">
    <source>
        <dbReference type="SAM" id="MobiDB-lite"/>
    </source>
</evidence>
<proteinExistence type="predicted"/>